<keyword evidence="3 4" id="KW-0408">Iron</keyword>
<protein>
    <submittedName>
        <fullName evidence="6">Cytochrome c</fullName>
    </submittedName>
</protein>
<evidence type="ECO:0000256" key="4">
    <source>
        <dbReference type="PROSITE-ProRule" id="PRU00433"/>
    </source>
</evidence>
<keyword evidence="7" id="KW-1185">Reference proteome</keyword>
<evidence type="ECO:0000313" key="6">
    <source>
        <dbReference type="EMBL" id="SHO63154.1"/>
    </source>
</evidence>
<dbReference type="InterPro" id="IPR009056">
    <property type="entry name" value="Cyt_c-like_dom"/>
</dbReference>
<dbReference type="GO" id="GO:0020037">
    <property type="term" value="F:heme binding"/>
    <property type="evidence" value="ECO:0007669"/>
    <property type="project" value="InterPro"/>
</dbReference>
<dbReference type="AlphaFoldDB" id="A0A1M7ZE55"/>
<dbReference type="EMBL" id="FRXN01000003">
    <property type="protein sequence ID" value="SHO63154.1"/>
    <property type="molecule type" value="Genomic_DNA"/>
</dbReference>
<evidence type="ECO:0000313" key="7">
    <source>
        <dbReference type="Proteomes" id="UP000184609"/>
    </source>
</evidence>
<dbReference type="GO" id="GO:0009055">
    <property type="term" value="F:electron transfer activity"/>
    <property type="evidence" value="ECO:0007669"/>
    <property type="project" value="InterPro"/>
</dbReference>
<dbReference type="OrthoDB" id="1494333at2"/>
<dbReference type="Pfam" id="PF00034">
    <property type="entry name" value="Cytochrom_C"/>
    <property type="match status" value="1"/>
</dbReference>
<dbReference type="InterPro" id="IPR036909">
    <property type="entry name" value="Cyt_c-like_dom_sf"/>
</dbReference>
<evidence type="ECO:0000256" key="3">
    <source>
        <dbReference type="ARBA" id="ARBA00023004"/>
    </source>
</evidence>
<dbReference type="STRING" id="1073327.SAMN04488108_2562"/>
<dbReference type="Proteomes" id="UP000184609">
    <property type="component" value="Unassembled WGS sequence"/>
</dbReference>
<name>A0A1M7ZE55_9BACT</name>
<gene>
    <name evidence="6" type="ORF">SAMN04488108_2562</name>
</gene>
<dbReference type="SUPFAM" id="SSF46626">
    <property type="entry name" value="Cytochrome c"/>
    <property type="match status" value="1"/>
</dbReference>
<proteinExistence type="predicted"/>
<keyword evidence="2 4" id="KW-0479">Metal-binding</keyword>
<feature type="domain" description="Cytochrome c" evidence="5">
    <location>
        <begin position="35"/>
        <end position="133"/>
    </location>
</feature>
<dbReference type="PROSITE" id="PS51007">
    <property type="entry name" value="CYTC"/>
    <property type="match status" value="1"/>
</dbReference>
<evidence type="ECO:0000256" key="2">
    <source>
        <dbReference type="ARBA" id="ARBA00022723"/>
    </source>
</evidence>
<dbReference type="GO" id="GO:0046872">
    <property type="term" value="F:metal ion binding"/>
    <property type="evidence" value="ECO:0007669"/>
    <property type="project" value="UniProtKB-KW"/>
</dbReference>
<evidence type="ECO:0000259" key="5">
    <source>
        <dbReference type="PROSITE" id="PS51007"/>
    </source>
</evidence>
<reference evidence="7" key="1">
    <citation type="submission" date="2016-12" db="EMBL/GenBank/DDBJ databases">
        <authorList>
            <person name="Varghese N."/>
            <person name="Submissions S."/>
        </authorList>
    </citation>
    <scope>NUCLEOTIDE SEQUENCE [LARGE SCALE GENOMIC DNA]</scope>
    <source>
        <strain evidence="7">DSM 25035</strain>
    </source>
</reference>
<dbReference type="RefSeq" id="WP_073572183.1">
    <property type="nucleotide sequence ID" value="NZ_FRXN01000003.1"/>
</dbReference>
<sequence>MNLAIIPLSWVLVSALSLSIESPEGKNEISTENQEQVEKGLALLQKHCYTCHNPASPSHDEMLAPPLVGIKSHYQKAYPESKKFKAAMIGFVSDPSEEKGIMKGPMKRFGVMPKPLVPEEEIKLIVDYIHANQLEEPSWFKEHHKGNGNPNNH</sequence>
<evidence type="ECO:0000256" key="1">
    <source>
        <dbReference type="ARBA" id="ARBA00022617"/>
    </source>
</evidence>
<dbReference type="Gene3D" id="1.10.760.10">
    <property type="entry name" value="Cytochrome c-like domain"/>
    <property type="match status" value="1"/>
</dbReference>
<accession>A0A1M7ZE55</accession>
<organism evidence="6 7">
    <name type="scientific">Algoriphagus zhangzhouensis</name>
    <dbReference type="NCBI Taxonomy" id="1073327"/>
    <lineage>
        <taxon>Bacteria</taxon>
        <taxon>Pseudomonadati</taxon>
        <taxon>Bacteroidota</taxon>
        <taxon>Cytophagia</taxon>
        <taxon>Cytophagales</taxon>
        <taxon>Cyclobacteriaceae</taxon>
        <taxon>Algoriphagus</taxon>
    </lineage>
</organism>
<keyword evidence="1 4" id="KW-0349">Heme</keyword>